<reference evidence="3" key="1">
    <citation type="submission" date="2016-06" db="EMBL/GenBank/DDBJ databases">
        <authorList>
            <person name="Varghese N."/>
            <person name="Submissions Spin"/>
        </authorList>
    </citation>
    <scope>NUCLEOTIDE SEQUENCE [LARGE SCALE GENOMIC DNA]</scope>
    <source>
        <strain evidence="3">DSM 43819</strain>
    </source>
</reference>
<accession>A0A1C5J4X3</accession>
<evidence type="ECO:0000313" key="3">
    <source>
        <dbReference type="Proteomes" id="UP000198221"/>
    </source>
</evidence>
<feature type="region of interest" description="Disordered" evidence="1">
    <location>
        <begin position="15"/>
        <end position="34"/>
    </location>
</feature>
<keyword evidence="3" id="KW-1185">Reference proteome</keyword>
<dbReference type="Proteomes" id="UP000198221">
    <property type="component" value="Chromosome I"/>
</dbReference>
<name>A0A1C5J4X3_9ACTN</name>
<dbReference type="AlphaFoldDB" id="A0A1C5J4X3"/>
<organism evidence="2 3">
    <name type="scientific">Micromonospora inositola</name>
    <dbReference type="NCBI Taxonomy" id="47865"/>
    <lineage>
        <taxon>Bacteria</taxon>
        <taxon>Bacillati</taxon>
        <taxon>Actinomycetota</taxon>
        <taxon>Actinomycetes</taxon>
        <taxon>Micromonosporales</taxon>
        <taxon>Micromonosporaceae</taxon>
        <taxon>Micromonospora</taxon>
    </lineage>
</organism>
<protein>
    <submittedName>
        <fullName evidence="2">Uncharacterized protein</fullName>
    </submittedName>
</protein>
<dbReference type="EMBL" id="LT607754">
    <property type="protein sequence ID" value="SCG65630.1"/>
    <property type="molecule type" value="Genomic_DNA"/>
</dbReference>
<gene>
    <name evidence="2" type="ORF">GA0070613_4032</name>
</gene>
<evidence type="ECO:0000313" key="2">
    <source>
        <dbReference type="EMBL" id="SCG65630.1"/>
    </source>
</evidence>
<sequence length="44" mass="4600">MWSALALTEGVVVDSSSLRNSSKALPQKQRTSSTAKVIPITLAG</sequence>
<evidence type="ECO:0000256" key="1">
    <source>
        <dbReference type="SAM" id="MobiDB-lite"/>
    </source>
</evidence>
<proteinExistence type="predicted"/>